<dbReference type="GO" id="GO:0004553">
    <property type="term" value="F:hydrolase activity, hydrolyzing O-glycosyl compounds"/>
    <property type="evidence" value="ECO:0007669"/>
    <property type="project" value="InterPro"/>
</dbReference>
<evidence type="ECO:0000256" key="3">
    <source>
        <dbReference type="SAM" id="SignalP"/>
    </source>
</evidence>
<dbReference type="Pfam" id="PF22666">
    <property type="entry name" value="Glyco_hydro_2_N2"/>
    <property type="match status" value="1"/>
</dbReference>
<protein>
    <recommendedName>
        <fullName evidence="4">Beta-mannosidase-like galactose-binding domain-containing protein</fullName>
    </recommendedName>
</protein>
<dbReference type="Gene3D" id="2.60.120.260">
    <property type="entry name" value="Galactose-binding domain-like"/>
    <property type="match status" value="1"/>
</dbReference>
<feature type="chain" id="PRO_5002897888" description="Beta-mannosidase-like galactose-binding domain-containing protein" evidence="3">
    <location>
        <begin position="31"/>
        <end position="1266"/>
    </location>
</feature>
<name>C0EDY6_9FIRM</name>
<dbReference type="AlphaFoldDB" id="C0EDY6"/>
<dbReference type="InterPro" id="IPR054593">
    <property type="entry name" value="Beta-mannosidase-like_N2"/>
</dbReference>
<dbReference type="Pfam" id="PF17132">
    <property type="entry name" value="Glyco_hydro_106"/>
    <property type="match status" value="1"/>
</dbReference>
<dbReference type="InterPro" id="IPR008979">
    <property type="entry name" value="Galactose-bd-like_sf"/>
</dbReference>
<dbReference type="HOGENOM" id="CLU_003772_0_1_9"/>
<keyword evidence="2" id="KW-0812">Transmembrane</keyword>
<organism evidence="5 6">
    <name type="scientific">[Clostridium] methylpentosum DSM 5476</name>
    <dbReference type="NCBI Taxonomy" id="537013"/>
    <lineage>
        <taxon>Bacteria</taxon>
        <taxon>Bacillati</taxon>
        <taxon>Bacillota</taxon>
        <taxon>Clostridia</taxon>
        <taxon>Eubacteriales</taxon>
        <taxon>Oscillospiraceae</taxon>
        <taxon>Oscillospiraceae incertae sedis</taxon>
    </lineage>
</organism>
<dbReference type="EMBL" id="ACEC01000066">
    <property type="protein sequence ID" value="EEG30334.1"/>
    <property type="molecule type" value="Genomic_DNA"/>
</dbReference>
<dbReference type="Gene3D" id="1.20.1270.90">
    <property type="entry name" value="AF1782-like"/>
    <property type="match status" value="1"/>
</dbReference>
<dbReference type="Proteomes" id="UP000003340">
    <property type="component" value="Unassembled WGS sequence"/>
</dbReference>
<dbReference type="eggNOG" id="COG3250">
    <property type="taxonomic scope" value="Bacteria"/>
</dbReference>
<accession>C0EDY6</accession>
<feature type="signal peptide" evidence="3">
    <location>
        <begin position="1"/>
        <end position="30"/>
    </location>
</feature>
<evidence type="ECO:0000256" key="2">
    <source>
        <dbReference type="SAM" id="Phobius"/>
    </source>
</evidence>
<dbReference type="GO" id="GO:0005975">
    <property type="term" value="P:carbohydrate metabolic process"/>
    <property type="evidence" value="ECO:0007669"/>
    <property type="project" value="InterPro"/>
</dbReference>
<evidence type="ECO:0000256" key="1">
    <source>
        <dbReference type="ARBA" id="ARBA00022801"/>
    </source>
</evidence>
<dbReference type="InterPro" id="IPR053161">
    <property type="entry name" value="Ulvan_degrading_GH"/>
</dbReference>
<dbReference type="eggNOG" id="COG1538">
    <property type="taxonomic scope" value="Bacteria"/>
</dbReference>
<dbReference type="PANTHER" id="PTHR36848:SF2">
    <property type="entry name" value="SECRETED PROTEIN"/>
    <property type="match status" value="1"/>
</dbReference>
<dbReference type="PANTHER" id="PTHR36848">
    <property type="entry name" value="DNA-BINDING PROTEIN (PUTATIVE SECRETED PROTEIN)-RELATED"/>
    <property type="match status" value="1"/>
</dbReference>
<dbReference type="SUPFAM" id="SSF49785">
    <property type="entry name" value="Galactose-binding domain-like"/>
    <property type="match status" value="1"/>
</dbReference>
<reference evidence="5 6" key="1">
    <citation type="submission" date="2009-01" db="EMBL/GenBank/DDBJ databases">
        <authorList>
            <person name="Fulton L."/>
            <person name="Clifton S."/>
            <person name="Fulton B."/>
            <person name="Xu J."/>
            <person name="Minx P."/>
            <person name="Pepin K.H."/>
            <person name="Johnson M."/>
            <person name="Bhonagiri V."/>
            <person name="Nash W.E."/>
            <person name="Mardis E.R."/>
            <person name="Wilson R.K."/>
        </authorList>
    </citation>
    <scope>NUCLEOTIDE SEQUENCE [LARGE SCALE GENOMIC DNA]</scope>
    <source>
        <strain evidence="5 6">DSM 5476</strain>
    </source>
</reference>
<dbReference type="STRING" id="537013.CLOSTMETH_02065"/>
<reference evidence="5 6" key="2">
    <citation type="submission" date="2009-02" db="EMBL/GenBank/DDBJ databases">
        <title>Draft genome sequence of Clostridium methylpentosum (DSM 5476).</title>
        <authorList>
            <person name="Sudarsanam P."/>
            <person name="Ley R."/>
            <person name="Guruge J."/>
            <person name="Turnbaugh P.J."/>
            <person name="Mahowald M."/>
            <person name="Liep D."/>
            <person name="Gordon J."/>
        </authorList>
    </citation>
    <scope>NUCLEOTIDE SEQUENCE [LARGE SCALE GENOMIC DNA]</scope>
    <source>
        <strain evidence="5 6">DSM 5476</strain>
    </source>
</reference>
<keyword evidence="3" id="KW-0732">Signal</keyword>
<dbReference type="Pfam" id="PF07554">
    <property type="entry name" value="FIVAR"/>
    <property type="match status" value="3"/>
</dbReference>
<proteinExistence type="predicted"/>
<keyword evidence="6" id="KW-1185">Reference proteome</keyword>
<gene>
    <name evidence="5" type="ORF">CLOSTMETH_02065</name>
</gene>
<evidence type="ECO:0000259" key="4">
    <source>
        <dbReference type="Pfam" id="PF22666"/>
    </source>
</evidence>
<keyword evidence="1" id="KW-0378">Hydrolase</keyword>
<evidence type="ECO:0000313" key="5">
    <source>
        <dbReference type="EMBL" id="EEG30334.1"/>
    </source>
</evidence>
<keyword evidence="2" id="KW-1133">Transmembrane helix</keyword>
<keyword evidence="2" id="KW-0472">Membrane</keyword>
<evidence type="ECO:0000313" key="6">
    <source>
        <dbReference type="Proteomes" id="UP000003340"/>
    </source>
</evidence>
<feature type="domain" description="Beta-mannosidase-like galactose-binding" evidence="4">
    <location>
        <begin position="909"/>
        <end position="984"/>
    </location>
</feature>
<feature type="transmembrane region" description="Helical" evidence="2">
    <location>
        <begin position="1244"/>
        <end position="1262"/>
    </location>
</feature>
<dbReference type="Gene3D" id="1.20.1270.70">
    <property type="entry name" value="Designed single chain three-helix bundle"/>
    <property type="match status" value="1"/>
</dbReference>
<sequence>MMKRARKLLASLLAAALCASCLSGIAPVAAATQPTSFATEFANPMYEDSMLKVRYWLPSGYPASSPELLEEIDREMAELAEAGYSTVELANVYEGLTESEYKALEEGDGEESYLFGSSYWTETLRQVLKSAKTYGMTVDITMGPHWPAASDEIDIESDAVMKEAVYAANELSAGDRYTQLTRDYVAITKSDASVNLLGVYAAKYESTKEFSKTSGYGDSAVTTKWLQYAVDDSTMVKLEADENGNYDFTAPEDNYVVIEVYEHSTGATIKYSTYNNPDTNYTGYCLDMYNEAGAQEFIRYFEEHVVDDEIEALLKEVGGNFFEDNFSYSAQNIWTSTLMDTFNENSGYDMLDVLPYTLGIPSNGHSSERNSTGIDLESSAPFVIANDTEYKYNRVRGDMIDSWAGCYLNQHIATIMDWAENRFGMGFRTQTYGGNIDTGLCAATVTIPEGESIGFSDGFDGFSMLAAGRDMGGNTPILSSEFAASFSQGGAYGYAWDDLMKAAYKNYSAGVNALVFHGYSYLYSPESVWPGNHAFGTACSGTWSSRDPQWTQIADLSGNLRRFQYTLQQGVQKTDVAVYESMGNAQGGGPFYDGSALTAEGYSYQLFTPELLTLDSAAVTNGVLNENGPAYKAMVIDNETAMSKETMSKLISYADAGLALVFANQLPCISTSLTEDNAEIAAMMQTLLEKDNVVAVESTSDIGRALLELGVAPAAQKAESDTAVLPIHRSMDGGEIYYFYNTSDQETTVTVTMQGDGAPYLLNTWTGEVIPLAEYTSDGKSVTTTVTLTGNDAVLFGIGAAFGSGEEVHATKSTVKLGYDNGTLTAKVDQNGPYSVTTSEGKVYTGNCTDLASPIEINDWDLSVESWTSGDPDDAKVTAKEIIYEGHTDAVPWSSIPEVGGNVSGIGRYTTTFEMTDTANTGATLSFTGVGETFQVYLNGKQLPAADQVTKQVDLDGYLKEGENELTVVVATSLQNAVNAPNSAAKVYGIVGTTLIQPYQKVQIKETANKAILQAVIDYAVAQKNAPSFSQVIGSVQASFTAALDQAQEINSSLSATQQQVDLAWQTLMTEIHKLGFIQGDKAALASLVTLGNSFHDNIDNYTPATAQPFTTALAAAQAVLEDQDALQGEVDAAHSALLDAMMNLRYKADKSILEAVLARADKIDLSVYTEASVAAFASAKAEAEAALNDQNAEQAGVDEAADNLQAAIDQLTCESVVPAPTVHGDASLTSAGSSPKTGDTAPLAAGFAVLALIGAACALTSKRKR</sequence>
<comment type="caution">
    <text evidence="5">The sequence shown here is derived from an EMBL/GenBank/DDBJ whole genome shotgun (WGS) entry which is preliminary data.</text>
</comment>